<proteinExistence type="predicted"/>
<reference evidence="1" key="1">
    <citation type="submission" date="2021-02" db="EMBL/GenBank/DDBJ databases">
        <authorList>
            <person name="Nowell W R."/>
        </authorList>
    </citation>
    <scope>NUCLEOTIDE SEQUENCE</scope>
</reference>
<organism evidence="1 2">
    <name type="scientific">Adineta ricciae</name>
    <name type="common">Rotifer</name>
    <dbReference type="NCBI Taxonomy" id="249248"/>
    <lineage>
        <taxon>Eukaryota</taxon>
        <taxon>Metazoa</taxon>
        <taxon>Spiralia</taxon>
        <taxon>Gnathifera</taxon>
        <taxon>Rotifera</taxon>
        <taxon>Eurotatoria</taxon>
        <taxon>Bdelloidea</taxon>
        <taxon>Adinetida</taxon>
        <taxon>Adinetidae</taxon>
        <taxon>Adineta</taxon>
    </lineage>
</organism>
<sequence length="67" mass="8255">MLRFRSDDILSKKKSEYRNRLVFCHLDHNQLLFYNTYVFTTIHAFALKLRTKERDFRNHLGFLSFKL</sequence>
<dbReference type="Proteomes" id="UP000663852">
    <property type="component" value="Unassembled WGS sequence"/>
</dbReference>
<evidence type="ECO:0000313" key="1">
    <source>
        <dbReference type="EMBL" id="CAF0881144.1"/>
    </source>
</evidence>
<dbReference type="AlphaFoldDB" id="A0A813Y9U5"/>
<evidence type="ECO:0000313" key="2">
    <source>
        <dbReference type="Proteomes" id="UP000663852"/>
    </source>
</evidence>
<gene>
    <name evidence="1" type="ORF">EDS130_LOCUS8796</name>
</gene>
<name>A0A813Y9U5_ADIRI</name>
<comment type="caution">
    <text evidence="1">The sequence shown here is derived from an EMBL/GenBank/DDBJ whole genome shotgun (WGS) entry which is preliminary data.</text>
</comment>
<protein>
    <submittedName>
        <fullName evidence="1">Uncharacterized protein</fullName>
    </submittedName>
</protein>
<dbReference type="EMBL" id="CAJNOJ010000029">
    <property type="protein sequence ID" value="CAF0881144.1"/>
    <property type="molecule type" value="Genomic_DNA"/>
</dbReference>
<accession>A0A813Y9U5</accession>